<organism evidence="2 3">
    <name type="scientific">Fictibacillus norfolkensis</name>
    <dbReference type="NCBI Taxonomy" id="2762233"/>
    <lineage>
        <taxon>Bacteria</taxon>
        <taxon>Bacillati</taxon>
        <taxon>Bacillota</taxon>
        <taxon>Bacilli</taxon>
        <taxon>Bacillales</taxon>
        <taxon>Fictibacillaceae</taxon>
        <taxon>Fictibacillus</taxon>
    </lineage>
</organism>
<protein>
    <recommendedName>
        <fullName evidence="4">MucB/RseB N-terminal domain-containing protein</fullName>
    </recommendedName>
</protein>
<dbReference type="Gene3D" id="2.50.20.10">
    <property type="entry name" value="Lipoprotein localisation LolA/LolB/LppX"/>
    <property type="match status" value="1"/>
</dbReference>
<sequence>MDKRSNLIKIALDSTYFKGTTFKASQKYFILNRIKNNDNPPTRSNFRFKKALSICVYLILILSMGTIVTEKIILKELDNTAKTIVPKPSTPEQKPQPTDFTNEILSQKDVHYLMLNSMDYFRTAKGSLEFKSKDQYEPNVEYLVKNDAKNSVGYEKYGKMIKIAINGSSRTIDSENNQTVRETKYEEYTEAIEFDKQIEYRYSSLDGKPLFRYRNDHPIVGISKGSLFPQEIATNFLMNYDNWEIKEQNLEYLGRKSLLISGTLEQDNARRFQGKEFRFWIDKQTGILLTYEIYNSNGDAVEYIKTKEIIIDKEFGDEIQKIKEQMR</sequence>
<name>A0ABR8SNF5_9BACL</name>
<gene>
    <name evidence="2" type="ORF">H9648_12885</name>
</gene>
<dbReference type="Proteomes" id="UP000603641">
    <property type="component" value="Unassembled WGS sequence"/>
</dbReference>
<feature type="transmembrane region" description="Helical" evidence="1">
    <location>
        <begin position="51"/>
        <end position="69"/>
    </location>
</feature>
<keyword evidence="1" id="KW-0472">Membrane</keyword>
<dbReference type="RefSeq" id="WP_191754221.1">
    <property type="nucleotide sequence ID" value="NZ_JACSQM010000005.1"/>
</dbReference>
<dbReference type="EMBL" id="JACSQM010000005">
    <property type="protein sequence ID" value="MBD7964950.1"/>
    <property type="molecule type" value="Genomic_DNA"/>
</dbReference>
<comment type="caution">
    <text evidence="2">The sequence shown here is derived from an EMBL/GenBank/DDBJ whole genome shotgun (WGS) entry which is preliminary data.</text>
</comment>
<evidence type="ECO:0008006" key="4">
    <source>
        <dbReference type="Google" id="ProtNLM"/>
    </source>
</evidence>
<keyword evidence="1" id="KW-0812">Transmembrane</keyword>
<keyword evidence="1" id="KW-1133">Transmembrane helix</keyword>
<evidence type="ECO:0000256" key="1">
    <source>
        <dbReference type="SAM" id="Phobius"/>
    </source>
</evidence>
<evidence type="ECO:0000313" key="3">
    <source>
        <dbReference type="Proteomes" id="UP000603641"/>
    </source>
</evidence>
<evidence type="ECO:0000313" key="2">
    <source>
        <dbReference type="EMBL" id="MBD7964950.1"/>
    </source>
</evidence>
<keyword evidence="3" id="KW-1185">Reference proteome</keyword>
<reference evidence="2 3" key="1">
    <citation type="submission" date="2020-08" db="EMBL/GenBank/DDBJ databases">
        <title>A Genomic Blueprint of the Chicken Gut Microbiome.</title>
        <authorList>
            <person name="Gilroy R."/>
            <person name="Ravi A."/>
            <person name="Getino M."/>
            <person name="Pursley I."/>
            <person name="Horton D.L."/>
            <person name="Alikhan N.-F."/>
            <person name="Baker D."/>
            <person name="Gharbi K."/>
            <person name="Hall N."/>
            <person name="Watson M."/>
            <person name="Adriaenssens E.M."/>
            <person name="Foster-Nyarko E."/>
            <person name="Jarju S."/>
            <person name="Secka A."/>
            <person name="Antonio M."/>
            <person name="Oren A."/>
            <person name="Chaudhuri R."/>
            <person name="La Ragione R.M."/>
            <person name="Hildebrand F."/>
            <person name="Pallen M.J."/>
        </authorList>
    </citation>
    <scope>NUCLEOTIDE SEQUENCE [LARGE SCALE GENOMIC DNA]</scope>
    <source>
        <strain evidence="2 3">Sa2CUA10</strain>
    </source>
</reference>
<proteinExistence type="predicted"/>
<accession>A0ABR8SNF5</accession>